<reference evidence="3 4" key="1">
    <citation type="submission" date="2018-10" db="EMBL/GenBank/DDBJ databases">
        <authorList>
            <person name="Chen W.-M."/>
        </authorList>
    </citation>
    <scope>NUCLEOTIDE SEQUENCE [LARGE SCALE GENOMIC DNA]</scope>
    <source>
        <strain evidence="3 4">THS-13</strain>
    </source>
</reference>
<dbReference type="InParanoid" id="A0A3N0VJW5"/>
<keyword evidence="4" id="KW-1185">Reference proteome</keyword>
<evidence type="ECO:0000313" key="4">
    <source>
        <dbReference type="Proteomes" id="UP000282106"/>
    </source>
</evidence>
<keyword evidence="2" id="KW-0732">Signal</keyword>
<name>A0A3N0VJW5_9GAMM</name>
<accession>A0A3N0VJW5</accession>
<dbReference type="Proteomes" id="UP000282106">
    <property type="component" value="Unassembled WGS sequence"/>
</dbReference>
<dbReference type="Pfam" id="PF12266">
    <property type="entry name" value="DUF3613"/>
    <property type="match status" value="1"/>
</dbReference>
<proteinExistence type="predicted"/>
<feature type="chain" id="PRO_5017966628" evidence="2">
    <location>
        <begin position="28"/>
        <end position="123"/>
    </location>
</feature>
<evidence type="ECO:0000256" key="1">
    <source>
        <dbReference type="SAM" id="MobiDB-lite"/>
    </source>
</evidence>
<feature type="compositionally biased region" description="Gly residues" evidence="1">
    <location>
        <begin position="113"/>
        <end position="123"/>
    </location>
</feature>
<comment type="caution">
    <text evidence="3">The sequence shown here is derived from an EMBL/GenBank/DDBJ whole genome shotgun (WGS) entry which is preliminary data.</text>
</comment>
<dbReference type="RefSeq" id="WP_123209833.1">
    <property type="nucleotide sequence ID" value="NZ_RJVO01000001.1"/>
</dbReference>
<gene>
    <name evidence="3" type="ORF">ED208_00110</name>
</gene>
<evidence type="ECO:0000256" key="2">
    <source>
        <dbReference type="SAM" id="SignalP"/>
    </source>
</evidence>
<evidence type="ECO:0000313" key="3">
    <source>
        <dbReference type="EMBL" id="ROH92981.1"/>
    </source>
</evidence>
<protein>
    <submittedName>
        <fullName evidence="3">DUF3613 domain-containing protein</fullName>
    </submittedName>
</protein>
<dbReference type="InterPro" id="IPR022053">
    <property type="entry name" value="DUF3613"/>
</dbReference>
<feature type="region of interest" description="Disordered" evidence="1">
    <location>
        <begin position="100"/>
        <end position="123"/>
    </location>
</feature>
<organism evidence="3 4">
    <name type="scientific">Stagnimonas aquatica</name>
    <dbReference type="NCBI Taxonomy" id="2689987"/>
    <lineage>
        <taxon>Bacteria</taxon>
        <taxon>Pseudomonadati</taxon>
        <taxon>Pseudomonadota</taxon>
        <taxon>Gammaproteobacteria</taxon>
        <taxon>Nevskiales</taxon>
        <taxon>Nevskiaceae</taxon>
        <taxon>Stagnimonas</taxon>
    </lineage>
</organism>
<feature type="signal peptide" evidence="2">
    <location>
        <begin position="1"/>
        <end position="27"/>
    </location>
</feature>
<sequence length="123" mass="12600">MKLSANLFSGLASLIAALTLSSWVTLAAAQTDQRQFAADAGREPPAKAEAGSEPVLGADSHAWIDLQASGSAAAGAVRPLPGEVADAIYQRYLDSFKHPIPEQFTRESAGSQGQSGGNGSSSN</sequence>
<dbReference type="EMBL" id="RJVO01000001">
    <property type="protein sequence ID" value="ROH92981.1"/>
    <property type="molecule type" value="Genomic_DNA"/>
</dbReference>
<dbReference type="AlphaFoldDB" id="A0A3N0VJW5"/>